<evidence type="ECO:0000313" key="6">
    <source>
        <dbReference type="EMBL" id="MDU0352812.1"/>
    </source>
</evidence>
<dbReference type="PROSITE" id="PS50887">
    <property type="entry name" value="GGDEF"/>
    <property type="match status" value="1"/>
</dbReference>
<feature type="domain" description="GGDEF" evidence="5">
    <location>
        <begin position="461"/>
        <end position="591"/>
    </location>
</feature>
<dbReference type="SUPFAM" id="SSF55073">
    <property type="entry name" value="Nucleotide cyclase"/>
    <property type="match status" value="1"/>
</dbReference>
<dbReference type="InterPro" id="IPR000160">
    <property type="entry name" value="GGDEF_dom"/>
</dbReference>
<dbReference type="InterPro" id="IPR019734">
    <property type="entry name" value="TPR_rpt"/>
</dbReference>
<dbReference type="GO" id="GO:0052621">
    <property type="term" value="F:diguanylate cyclase activity"/>
    <property type="evidence" value="ECO:0007669"/>
    <property type="project" value="UniProtKB-EC"/>
</dbReference>
<comment type="caution">
    <text evidence="6">The sequence shown here is derived from an EMBL/GenBank/DDBJ whole genome shotgun (WGS) entry which is preliminary data.</text>
</comment>
<protein>
    <recommendedName>
        <fullName evidence="1">diguanylate cyclase</fullName>
        <ecNumber evidence="1">2.7.7.65</ecNumber>
    </recommendedName>
</protein>
<dbReference type="RefSeq" id="WP_316024519.1">
    <property type="nucleotide sequence ID" value="NZ_JAWDIO010000002.1"/>
</dbReference>
<keyword evidence="6" id="KW-0548">Nucleotidyltransferase</keyword>
<dbReference type="InterPro" id="IPR050469">
    <property type="entry name" value="Diguanylate_Cyclase"/>
</dbReference>
<dbReference type="PANTHER" id="PTHR45138:SF9">
    <property type="entry name" value="DIGUANYLATE CYCLASE DGCM-RELATED"/>
    <property type="match status" value="1"/>
</dbReference>
<dbReference type="SUPFAM" id="SSF48452">
    <property type="entry name" value="TPR-like"/>
    <property type="match status" value="1"/>
</dbReference>
<evidence type="ECO:0000313" key="7">
    <source>
        <dbReference type="Proteomes" id="UP001247805"/>
    </source>
</evidence>
<dbReference type="PROSITE" id="PS50005">
    <property type="entry name" value="TPR"/>
    <property type="match status" value="1"/>
</dbReference>
<dbReference type="Gene3D" id="3.30.70.270">
    <property type="match status" value="1"/>
</dbReference>
<feature type="repeat" description="TPR" evidence="3">
    <location>
        <begin position="162"/>
        <end position="195"/>
    </location>
</feature>
<dbReference type="CDD" id="cd01949">
    <property type="entry name" value="GGDEF"/>
    <property type="match status" value="1"/>
</dbReference>
<dbReference type="Gene3D" id="1.25.40.10">
    <property type="entry name" value="Tetratricopeptide repeat domain"/>
    <property type="match status" value="2"/>
</dbReference>
<keyword evidence="4" id="KW-0472">Membrane</keyword>
<dbReference type="Pfam" id="PF00990">
    <property type="entry name" value="GGDEF"/>
    <property type="match status" value="1"/>
</dbReference>
<keyword evidence="3" id="KW-0802">TPR repeat</keyword>
<organism evidence="6 7">
    <name type="scientific">Paraglaciecola aquimarina</name>
    <dbReference type="NCBI Taxonomy" id="1235557"/>
    <lineage>
        <taxon>Bacteria</taxon>
        <taxon>Pseudomonadati</taxon>
        <taxon>Pseudomonadota</taxon>
        <taxon>Gammaproteobacteria</taxon>
        <taxon>Alteromonadales</taxon>
        <taxon>Alteromonadaceae</taxon>
        <taxon>Paraglaciecola</taxon>
    </lineage>
</organism>
<feature type="transmembrane region" description="Helical" evidence="4">
    <location>
        <begin position="394"/>
        <end position="416"/>
    </location>
</feature>
<dbReference type="InterPro" id="IPR043128">
    <property type="entry name" value="Rev_trsase/Diguanyl_cyclase"/>
</dbReference>
<dbReference type="Proteomes" id="UP001247805">
    <property type="component" value="Unassembled WGS sequence"/>
</dbReference>
<proteinExistence type="predicted"/>
<name>A0ABU3SS55_9ALTE</name>
<keyword evidence="6" id="KW-0808">Transferase</keyword>
<accession>A0ABU3SS55</accession>
<evidence type="ECO:0000256" key="3">
    <source>
        <dbReference type="PROSITE-ProRule" id="PRU00339"/>
    </source>
</evidence>
<dbReference type="Pfam" id="PF13432">
    <property type="entry name" value="TPR_16"/>
    <property type="match status" value="1"/>
</dbReference>
<dbReference type="InterPro" id="IPR029787">
    <property type="entry name" value="Nucleotide_cyclase"/>
</dbReference>
<keyword evidence="4" id="KW-0812">Transmembrane</keyword>
<gene>
    <name evidence="6" type="ORF">RS130_01735</name>
</gene>
<evidence type="ECO:0000256" key="2">
    <source>
        <dbReference type="ARBA" id="ARBA00034247"/>
    </source>
</evidence>
<dbReference type="EC" id="2.7.7.65" evidence="1"/>
<sequence length="592" mass="66491">MIKYIVVLLFSLYVCQSVFADEAKVELLRTELVELPLGAEERIAPLLELSHFYLFVDPKKAAHYASQVLTFPDATLGQFNKAKALRLLGHAEMYQGLNQLAFTHLNQAIDSAILTENPHLISTANRVLGVLYELLVDHENAMKLYLEALKFAKKSGDLRDLAMIYNNLGNMLNTQNDYSNAAVYFEKSIKINTEINDIEMQMNATVGLSVSLLKSGKPMTAKKLLLKVIDSKAHISDFSFSEASVTLAHVYKALNELSAAQDLYRFVIDDKKGGAYPPAVAAAYLGLAEVLIKTDRIDQAIALYRTGIVEVKDKISVESEMALYEKLAELELSQEYFRAAANTQAKYIKRRNVVQPLIQKGMVEKLESQLKQERDYIKLQEELLVSERESRLNAWYLLAGIVFSLLSLVLFLVLMLRKQAISRLEASNQNLKLASETDPLTGAGNRRFLEHKIGQIKGKSVPLAFLLLDLDHFKRINDTFGHDVGDQVLVAIAEAIGKVCRENDSFARIGGEEFVILNMCKDIDSARSFAERMRICIENMSHLHKLNVTASIGVVMGNMQFANYDELYKKADIALYMAKGQGRNRVEVYAEK</sequence>
<dbReference type="SMART" id="SM00028">
    <property type="entry name" value="TPR"/>
    <property type="match status" value="4"/>
</dbReference>
<keyword evidence="4" id="KW-1133">Transmembrane helix</keyword>
<dbReference type="EMBL" id="JAWDIO010000002">
    <property type="protein sequence ID" value="MDU0352812.1"/>
    <property type="molecule type" value="Genomic_DNA"/>
</dbReference>
<reference evidence="6 7" key="1">
    <citation type="submission" date="2023-10" db="EMBL/GenBank/DDBJ databases">
        <title>Glaciecola aquimarina strain GGW-M5 nov., isolated from a coastal seawater.</title>
        <authorList>
            <person name="Bayburt H."/>
            <person name="Kim J.M."/>
            <person name="Choi B.J."/>
            <person name="Jeon C.O."/>
        </authorList>
    </citation>
    <scope>NUCLEOTIDE SEQUENCE [LARGE SCALE GENOMIC DNA]</scope>
    <source>
        <strain evidence="6 7">KCTC 32108</strain>
    </source>
</reference>
<dbReference type="PANTHER" id="PTHR45138">
    <property type="entry name" value="REGULATORY COMPONENTS OF SENSORY TRANSDUCTION SYSTEM"/>
    <property type="match status" value="1"/>
</dbReference>
<dbReference type="Pfam" id="PF13424">
    <property type="entry name" value="TPR_12"/>
    <property type="match status" value="1"/>
</dbReference>
<dbReference type="InterPro" id="IPR011990">
    <property type="entry name" value="TPR-like_helical_dom_sf"/>
</dbReference>
<evidence type="ECO:0000256" key="1">
    <source>
        <dbReference type="ARBA" id="ARBA00012528"/>
    </source>
</evidence>
<evidence type="ECO:0000256" key="4">
    <source>
        <dbReference type="SAM" id="Phobius"/>
    </source>
</evidence>
<dbReference type="SMART" id="SM00267">
    <property type="entry name" value="GGDEF"/>
    <property type="match status" value="1"/>
</dbReference>
<evidence type="ECO:0000259" key="5">
    <source>
        <dbReference type="PROSITE" id="PS50887"/>
    </source>
</evidence>
<comment type="catalytic activity">
    <reaction evidence="2">
        <text>2 GTP = 3',3'-c-di-GMP + 2 diphosphate</text>
        <dbReference type="Rhea" id="RHEA:24898"/>
        <dbReference type="ChEBI" id="CHEBI:33019"/>
        <dbReference type="ChEBI" id="CHEBI:37565"/>
        <dbReference type="ChEBI" id="CHEBI:58805"/>
        <dbReference type="EC" id="2.7.7.65"/>
    </reaction>
</comment>
<keyword evidence="7" id="KW-1185">Reference proteome</keyword>
<dbReference type="NCBIfam" id="TIGR00254">
    <property type="entry name" value="GGDEF"/>
    <property type="match status" value="1"/>
</dbReference>